<gene>
    <name evidence="2" type="ORF">FQA47_005531</name>
</gene>
<proteinExistence type="predicted"/>
<dbReference type="EMBL" id="WKFB01000302">
    <property type="protein sequence ID" value="KAF6727490.1"/>
    <property type="molecule type" value="Genomic_DNA"/>
</dbReference>
<protein>
    <submittedName>
        <fullName evidence="2">Uncharacterized protein</fullName>
    </submittedName>
</protein>
<sequence>MISYVTFSELSRVFRCLAEESDAEEEGGGRGGGGEEEEERGRRTNSGLAVRKLCSPDVERRRPRAAPPDPTRPTLDFVFEFPLDQTDDRLRGHDLSSYLVSFQQTEAGAAGAVLTDPGGLFALFLLVRGPHDLQLDLIQTKRLTSPSEQIPVQFLSDQQVF</sequence>
<feature type="region of interest" description="Disordered" evidence="1">
    <location>
        <begin position="19"/>
        <end position="76"/>
    </location>
</feature>
<comment type="caution">
    <text evidence="2">The sequence shown here is derived from an EMBL/GenBank/DDBJ whole genome shotgun (WGS) entry which is preliminary data.</text>
</comment>
<evidence type="ECO:0000256" key="1">
    <source>
        <dbReference type="SAM" id="MobiDB-lite"/>
    </source>
</evidence>
<evidence type="ECO:0000313" key="3">
    <source>
        <dbReference type="Proteomes" id="UP000646548"/>
    </source>
</evidence>
<accession>A0A834F794</accession>
<organism evidence="2 3">
    <name type="scientific">Oryzias melastigma</name>
    <name type="common">Marine medaka</name>
    <dbReference type="NCBI Taxonomy" id="30732"/>
    <lineage>
        <taxon>Eukaryota</taxon>
        <taxon>Metazoa</taxon>
        <taxon>Chordata</taxon>
        <taxon>Craniata</taxon>
        <taxon>Vertebrata</taxon>
        <taxon>Euteleostomi</taxon>
        <taxon>Actinopterygii</taxon>
        <taxon>Neopterygii</taxon>
        <taxon>Teleostei</taxon>
        <taxon>Neoteleostei</taxon>
        <taxon>Acanthomorphata</taxon>
        <taxon>Ovalentaria</taxon>
        <taxon>Atherinomorphae</taxon>
        <taxon>Beloniformes</taxon>
        <taxon>Adrianichthyidae</taxon>
        <taxon>Oryziinae</taxon>
        <taxon>Oryzias</taxon>
    </lineage>
</organism>
<name>A0A834F794_ORYME</name>
<reference evidence="2" key="1">
    <citation type="journal article" name="BMC Genomics">
        <title>Long-read sequencing and de novo genome assembly of marine medaka (Oryzias melastigma).</title>
        <authorList>
            <person name="Liang P."/>
            <person name="Saqib H.S.A."/>
            <person name="Ni X."/>
            <person name="Shen Y."/>
        </authorList>
    </citation>
    <scope>NUCLEOTIDE SEQUENCE</scope>
    <source>
        <strain evidence="2">Bigg-433</strain>
    </source>
</reference>
<dbReference type="Proteomes" id="UP000646548">
    <property type="component" value="Unassembled WGS sequence"/>
</dbReference>
<evidence type="ECO:0000313" key="2">
    <source>
        <dbReference type="EMBL" id="KAF6727490.1"/>
    </source>
</evidence>
<dbReference type="AlphaFoldDB" id="A0A834F794"/>